<keyword evidence="2" id="KW-0479">Metal-binding</keyword>
<evidence type="ECO:0000256" key="4">
    <source>
        <dbReference type="ARBA" id="ARBA00022837"/>
    </source>
</evidence>
<dbReference type="InterPro" id="IPR024607">
    <property type="entry name" value="Sulfatase_CS"/>
</dbReference>
<comment type="caution">
    <text evidence="6">The sequence shown here is derived from an EMBL/GenBank/DDBJ whole genome shotgun (WGS) entry which is preliminary data.</text>
</comment>
<name>A0ABS8NQ51_9BACT</name>
<organism evidence="6 7">
    <name type="scientific">Rhodopirellula halodulae</name>
    <dbReference type="NCBI Taxonomy" id="2894198"/>
    <lineage>
        <taxon>Bacteria</taxon>
        <taxon>Pseudomonadati</taxon>
        <taxon>Planctomycetota</taxon>
        <taxon>Planctomycetia</taxon>
        <taxon>Pirellulales</taxon>
        <taxon>Pirellulaceae</taxon>
        <taxon>Rhodopirellula</taxon>
    </lineage>
</organism>
<comment type="similarity">
    <text evidence="1">Belongs to the sulfatase family.</text>
</comment>
<sequence length="515" mass="56755">MPSPIFCLAWKPFRVLSPLQSKRMVGLFAGIAMILSSVVVSNPLNAQETTPPNIVLIVADDLGYGELGCYGQEKIRTPRLDQLAAEGIKLTNFYSGNAVCAPSRCCLMTGKHPGHAHVRDNGDPKIDPAIREELQLEFPGQFPLPTDEVTIAEYLKSAGYRTGAFGKWGLGHFGTTGDPNSQGFDLFYGFNCQRHAHNHYPKFLWRNRVKEVQPGNDRTLHGETYSQDQFVDEACAFIRQSVADDPSKPFFAYLPFAVPHLSIQVPNEELDAYDGVIEEEEYTHRGYLEHPRPRAGYAAMVTRMDTGIGQVVDVIDSLGLGENTLILFTSDNGPTYNRLGGSDSDYFESADGLKGLKGQLDEGGIRVPLIARQTGVVPAGRTSDWVGAWWDFLPTLADAAGVEVDPATIDGISFLPLLQGESNQPKHGFLYWESPGYSGQQAIRMGHWKAIRKGLARRPKKNATGPPAFALYDLANDRAETTDVSQQHPDVMKQILAIAEQQHVPSEQFPLRAID</sequence>
<dbReference type="PROSITE" id="PS00523">
    <property type="entry name" value="SULFATASE_1"/>
    <property type="match status" value="1"/>
</dbReference>
<evidence type="ECO:0000313" key="6">
    <source>
        <dbReference type="EMBL" id="MCC9644591.1"/>
    </source>
</evidence>
<evidence type="ECO:0000313" key="7">
    <source>
        <dbReference type="Proteomes" id="UP001430306"/>
    </source>
</evidence>
<dbReference type="PANTHER" id="PTHR42693">
    <property type="entry name" value="ARYLSULFATASE FAMILY MEMBER"/>
    <property type="match status" value="1"/>
</dbReference>
<reference evidence="6" key="1">
    <citation type="submission" date="2021-11" db="EMBL/GenBank/DDBJ databases">
        <title>Genome sequence.</title>
        <authorList>
            <person name="Sun Q."/>
        </authorList>
    </citation>
    <scope>NUCLEOTIDE SEQUENCE</scope>
    <source>
        <strain evidence="6">JC740</strain>
    </source>
</reference>
<proteinExistence type="inferred from homology"/>
<feature type="domain" description="Sulfatase N-terminal" evidence="5">
    <location>
        <begin position="52"/>
        <end position="402"/>
    </location>
</feature>
<keyword evidence="4" id="KW-0106">Calcium</keyword>
<accession>A0ABS8NQ51</accession>
<dbReference type="InterPro" id="IPR000917">
    <property type="entry name" value="Sulfatase_N"/>
</dbReference>
<evidence type="ECO:0000256" key="2">
    <source>
        <dbReference type="ARBA" id="ARBA00022723"/>
    </source>
</evidence>
<protein>
    <submittedName>
        <fullName evidence="6">Arylsulfatase</fullName>
    </submittedName>
</protein>
<evidence type="ECO:0000256" key="1">
    <source>
        <dbReference type="ARBA" id="ARBA00008779"/>
    </source>
</evidence>
<keyword evidence="3" id="KW-0378">Hydrolase</keyword>
<dbReference type="EMBL" id="JAJKFW010000057">
    <property type="protein sequence ID" value="MCC9644591.1"/>
    <property type="molecule type" value="Genomic_DNA"/>
</dbReference>
<evidence type="ECO:0000259" key="5">
    <source>
        <dbReference type="Pfam" id="PF00884"/>
    </source>
</evidence>
<dbReference type="InterPro" id="IPR017850">
    <property type="entry name" value="Alkaline_phosphatase_core_sf"/>
</dbReference>
<dbReference type="Gene3D" id="3.40.720.10">
    <property type="entry name" value="Alkaline Phosphatase, subunit A"/>
    <property type="match status" value="1"/>
</dbReference>
<dbReference type="InterPro" id="IPR050738">
    <property type="entry name" value="Sulfatase"/>
</dbReference>
<dbReference type="CDD" id="cd16145">
    <property type="entry name" value="ARS_like"/>
    <property type="match status" value="1"/>
</dbReference>
<keyword evidence="7" id="KW-1185">Reference proteome</keyword>
<dbReference type="Pfam" id="PF00884">
    <property type="entry name" value="Sulfatase"/>
    <property type="match status" value="1"/>
</dbReference>
<evidence type="ECO:0000256" key="3">
    <source>
        <dbReference type="ARBA" id="ARBA00022801"/>
    </source>
</evidence>
<dbReference type="SUPFAM" id="SSF53649">
    <property type="entry name" value="Alkaline phosphatase-like"/>
    <property type="match status" value="1"/>
</dbReference>
<dbReference type="Proteomes" id="UP001430306">
    <property type="component" value="Unassembled WGS sequence"/>
</dbReference>
<dbReference type="PANTHER" id="PTHR42693:SF53">
    <property type="entry name" value="ENDO-4-O-SULFATASE"/>
    <property type="match status" value="1"/>
</dbReference>
<gene>
    <name evidence="6" type="ORF">LOC71_20140</name>
</gene>
<dbReference type="Gene3D" id="3.30.1120.10">
    <property type="match status" value="1"/>
</dbReference>